<comment type="subcellular location">
    <subcellularLocation>
        <location evidence="1">Cell membrane</location>
        <topology evidence="1">Multi-pass membrane protein</topology>
    </subcellularLocation>
</comment>
<keyword evidence="5 6" id="KW-0472">Membrane</keyword>
<dbReference type="SUPFAM" id="SSF103473">
    <property type="entry name" value="MFS general substrate transporter"/>
    <property type="match status" value="1"/>
</dbReference>
<keyword evidence="9" id="KW-1185">Reference proteome</keyword>
<accession>A0ABT0F642</accession>
<dbReference type="Pfam" id="PF07690">
    <property type="entry name" value="MFS_1"/>
    <property type="match status" value="1"/>
</dbReference>
<dbReference type="InterPro" id="IPR011701">
    <property type="entry name" value="MFS"/>
</dbReference>
<reference evidence="8 9" key="1">
    <citation type="submission" date="2022-02" db="EMBL/GenBank/DDBJ databases">
        <title>Comparative genomics of the first Antarctic Pseudomonas spp. capable of biotransforming 2,4,6-Trinitrotoluene.</title>
        <authorList>
            <person name="Cabrera M.A."/>
            <person name="Marquez S.L."/>
            <person name="Perez-Donoso J.M."/>
        </authorList>
    </citation>
    <scope>NUCLEOTIDE SEQUENCE [LARGE SCALE GENOMIC DNA]</scope>
    <source>
        <strain evidence="8 9">TNT19</strain>
    </source>
</reference>
<evidence type="ECO:0000256" key="2">
    <source>
        <dbReference type="ARBA" id="ARBA00022475"/>
    </source>
</evidence>
<evidence type="ECO:0000313" key="9">
    <source>
        <dbReference type="Proteomes" id="UP001299876"/>
    </source>
</evidence>
<evidence type="ECO:0000259" key="7">
    <source>
        <dbReference type="PROSITE" id="PS50850"/>
    </source>
</evidence>
<feature type="transmembrane region" description="Helical" evidence="6">
    <location>
        <begin position="59"/>
        <end position="79"/>
    </location>
</feature>
<feature type="transmembrane region" description="Helical" evidence="6">
    <location>
        <begin position="21"/>
        <end position="39"/>
    </location>
</feature>
<comment type="caution">
    <text evidence="8">The sequence shown here is derived from an EMBL/GenBank/DDBJ whole genome shotgun (WGS) entry which is preliminary data.</text>
</comment>
<sequence length="151" mass="16112">MTHQATVERAHAEHCTTSDKLPYAALLAFAMTGFIAVLTETLPAGLLTQIGAGLQVSEVWAGQLVTLYALGSIVAAIPLTVATRGWRRRRVLMMTVCGFLLFNTVTTFSSHYGLTLVSRFLAGMAAGLSWGIMAGYARGLVTPRLQGRALA</sequence>
<evidence type="ECO:0000256" key="4">
    <source>
        <dbReference type="ARBA" id="ARBA00022989"/>
    </source>
</evidence>
<feature type="transmembrane region" description="Helical" evidence="6">
    <location>
        <begin position="120"/>
        <end position="141"/>
    </location>
</feature>
<keyword evidence="4 6" id="KW-1133">Transmembrane helix</keyword>
<dbReference type="RefSeq" id="WP_247293611.1">
    <property type="nucleotide sequence ID" value="NZ_JAKNRW010000035.1"/>
</dbReference>
<evidence type="ECO:0000256" key="6">
    <source>
        <dbReference type="SAM" id="Phobius"/>
    </source>
</evidence>
<feature type="non-terminal residue" evidence="8">
    <location>
        <position position="151"/>
    </location>
</feature>
<dbReference type="PANTHER" id="PTHR43124:SF3">
    <property type="entry name" value="CHLORAMPHENICOL EFFLUX PUMP RV0191"/>
    <property type="match status" value="1"/>
</dbReference>
<feature type="domain" description="Major facilitator superfamily (MFS) profile" evidence="7">
    <location>
        <begin position="25"/>
        <end position="151"/>
    </location>
</feature>
<protein>
    <submittedName>
        <fullName evidence="8">MFS transporter</fullName>
    </submittedName>
</protein>
<dbReference type="InterPro" id="IPR036259">
    <property type="entry name" value="MFS_trans_sf"/>
</dbReference>
<evidence type="ECO:0000256" key="1">
    <source>
        <dbReference type="ARBA" id="ARBA00004651"/>
    </source>
</evidence>
<dbReference type="Gene3D" id="1.20.1250.20">
    <property type="entry name" value="MFS general substrate transporter like domains"/>
    <property type="match status" value="1"/>
</dbReference>
<organism evidence="8 9">
    <name type="scientific">Pseudomonas violetae</name>
    <dbReference type="NCBI Taxonomy" id="2915813"/>
    <lineage>
        <taxon>Bacteria</taxon>
        <taxon>Pseudomonadati</taxon>
        <taxon>Pseudomonadota</taxon>
        <taxon>Gammaproteobacteria</taxon>
        <taxon>Pseudomonadales</taxon>
        <taxon>Pseudomonadaceae</taxon>
        <taxon>Pseudomonas</taxon>
    </lineage>
</organism>
<dbReference type="EMBL" id="JAKNRW010000035">
    <property type="protein sequence ID" value="MCK1793450.1"/>
    <property type="molecule type" value="Genomic_DNA"/>
</dbReference>
<evidence type="ECO:0000256" key="3">
    <source>
        <dbReference type="ARBA" id="ARBA00022692"/>
    </source>
</evidence>
<feature type="transmembrane region" description="Helical" evidence="6">
    <location>
        <begin position="91"/>
        <end position="114"/>
    </location>
</feature>
<evidence type="ECO:0000313" key="8">
    <source>
        <dbReference type="EMBL" id="MCK1793450.1"/>
    </source>
</evidence>
<dbReference type="Proteomes" id="UP001299876">
    <property type="component" value="Unassembled WGS sequence"/>
</dbReference>
<gene>
    <name evidence="8" type="ORF">L9059_25410</name>
</gene>
<proteinExistence type="predicted"/>
<keyword evidence="2" id="KW-1003">Cell membrane</keyword>
<dbReference type="PANTHER" id="PTHR43124">
    <property type="entry name" value="PURINE EFFLUX PUMP PBUE"/>
    <property type="match status" value="1"/>
</dbReference>
<name>A0ABT0F642_9PSED</name>
<dbReference type="InterPro" id="IPR050189">
    <property type="entry name" value="MFS_Efflux_Transporters"/>
</dbReference>
<dbReference type="PROSITE" id="PS50850">
    <property type="entry name" value="MFS"/>
    <property type="match status" value="1"/>
</dbReference>
<keyword evidence="3 6" id="KW-0812">Transmembrane</keyword>
<dbReference type="InterPro" id="IPR020846">
    <property type="entry name" value="MFS_dom"/>
</dbReference>
<evidence type="ECO:0000256" key="5">
    <source>
        <dbReference type="ARBA" id="ARBA00023136"/>
    </source>
</evidence>